<organism evidence="2 3">
    <name type="scientific">Sandaracinus amylolyticus</name>
    <dbReference type="NCBI Taxonomy" id="927083"/>
    <lineage>
        <taxon>Bacteria</taxon>
        <taxon>Pseudomonadati</taxon>
        <taxon>Myxococcota</taxon>
        <taxon>Polyangia</taxon>
        <taxon>Polyangiales</taxon>
        <taxon>Sandaracinaceae</taxon>
        <taxon>Sandaracinus</taxon>
    </lineage>
</organism>
<keyword evidence="1" id="KW-1133">Transmembrane helix</keyword>
<proteinExistence type="predicted"/>
<gene>
    <name evidence="2" type="ORF">DB32_005069</name>
</gene>
<keyword evidence="1 2" id="KW-0812">Transmembrane</keyword>
<dbReference type="Pfam" id="PF10825">
    <property type="entry name" value="DUF2752"/>
    <property type="match status" value="1"/>
</dbReference>
<name>A0A0F6YK42_9BACT</name>
<sequence>MENAVPTPIARPMPAPTGLGIEPGTWVSRLTWAILFALPTAVFITAAWLTPNPEGHGTHTQLGLPPCGFLVFTGYPCPGCGLTTAFSYMIRLDVLGAWHANPFGIALFLAVALFIPFAALGFVRGWSVVSALDRVHAEKVAIVLALLSVISWVTRIALISLA</sequence>
<accession>A0A0F6YK42</accession>
<dbReference type="InterPro" id="IPR021215">
    <property type="entry name" value="DUF2752"/>
</dbReference>
<dbReference type="Proteomes" id="UP000034883">
    <property type="component" value="Chromosome"/>
</dbReference>
<feature type="transmembrane region" description="Helical" evidence="1">
    <location>
        <begin position="102"/>
        <end position="120"/>
    </location>
</feature>
<keyword evidence="1" id="KW-0472">Membrane</keyword>
<feature type="transmembrane region" description="Helical" evidence="1">
    <location>
        <begin position="30"/>
        <end position="49"/>
    </location>
</feature>
<feature type="transmembrane region" description="Helical" evidence="1">
    <location>
        <begin position="69"/>
        <end position="90"/>
    </location>
</feature>
<evidence type="ECO:0000313" key="2">
    <source>
        <dbReference type="EMBL" id="AKF07920.1"/>
    </source>
</evidence>
<dbReference type="AlphaFoldDB" id="A0A0F6YK42"/>
<dbReference type="KEGG" id="samy:DB32_005069"/>
<dbReference type="EMBL" id="CP011125">
    <property type="protein sequence ID" value="AKF07920.1"/>
    <property type="molecule type" value="Genomic_DNA"/>
</dbReference>
<keyword evidence="3" id="KW-1185">Reference proteome</keyword>
<feature type="transmembrane region" description="Helical" evidence="1">
    <location>
        <begin position="140"/>
        <end position="161"/>
    </location>
</feature>
<evidence type="ECO:0000256" key="1">
    <source>
        <dbReference type="SAM" id="Phobius"/>
    </source>
</evidence>
<reference evidence="2 3" key="1">
    <citation type="submission" date="2015-03" db="EMBL/GenBank/DDBJ databases">
        <title>Genome assembly of Sandaracinus amylolyticus DSM 53668.</title>
        <authorList>
            <person name="Sharma G."/>
            <person name="Subramanian S."/>
        </authorList>
    </citation>
    <scope>NUCLEOTIDE SEQUENCE [LARGE SCALE GENOMIC DNA]</scope>
    <source>
        <strain evidence="2 3">DSM 53668</strain>
    </source>
</reference>
<evidence type="ECO:0000313" key="3">
    <source>
        <dbReference type="Proteomes" id="UP000034883"/>
    </source>
</evidence>
<protein>
    <submittedName>
        <fullName evidence="2">Putative transmembrane protein</fullName>
    </submittedName>
</protein>
<dbReference type="STRING" id="927083.DB32_005069"/>